<keyword evidence="1" id="KW-1133">Transmembrane helix</keyword>
<organism evidence="2 3">
    <name type="scientific">Holospora curviuscula</name>
    <dbReference type="NCBI Taxonomy" id="1082868"/>
    <lineage>
        <taxon>Bacteria</taxon>
        <taxon>Pseudomonadati</taxon>
        <taxon>Pseudomonadota</taxon>
        <taxon>Alphaproteobacteria</taxon>
        <taxon>Holosporales</taxon>
        <taxon>Holosporaceae</taxon>
        <taxon>Holospora</taxon>
    </lineage>
</organism>
<accession>A0A2S5RD99</accession>
<proteinExistence type="predicted"/>
<gene>
    <name evidence="2" type="ORF">HCUR_00352</name>
</gene>
<reference evidence="2 3" key="1">
    <citation type="submission" date="2017-11" db="EMBL/GenBank/DDBJ databases">
        <title>Comparative genomic analysis of Holospora spp., intranuclear symbionts of paramecia.</title>
        <authorList>
            <person name="Garushyants S.K."/>
            <person name="Beliavskaya A."/>
            <person name="Malko D.B."/>
            <person name="Logacheva M.D."/>
            <person name="Rautian M.S."/>
            <person name="Gelfand M.S."/>
        </authorList>
    </citation>
    <scope>NUCLEOTIDE SEQUENCE [LARGE SCALE GENOMIC DNA]</scope>
    <source>
        <strain evidence="3">02AZ16</strain>
    </source>
</reference>
<dbReference type="EMBL" id="PHHC01000073">
    <property type="protein sequence ID" value="PPE05293.1"/>
    <property type="molecule type" value="Genomic_DNA"/>
</dbReference>
<protein>
    <submittedName>
        <fullName evidence="2">Uncharacterized protein</fullName>
    </submittedName>
</protein>
<evidence type="ECO:0000313" key="3">
    <source>
        <dbReference type="Proteomes" id="UP000239425"/>
    </source>
</evidence>
<feature type="transmembrane region" description="Helical" evidence="1">
    <location>
        <begin position="21"/>
        <end position="46"/>
    </location>
</feature>
<keyword evidence="1" id="KW-0472">Membrane</keyword>
<keyword evidence="3" id="KW-1185">Reference proteome</keyword>
<keyword evidence="1" id="KW-0812">Transmembrane</keyword>
<evidence type="ECO:0000256" key="1">
    <source>
        <dbReference type="SAM" id="Phobius"/>
    </source>
</evidence>
<dbReference type="Proteomes" id="UP000239425">
    <property type="component" value="Unassembled WGS sequence"/>
</dbReference>
<sequence>MIKKIRIVRTLKNHEIDPFNYLSYTMSYFLIIITLLINHFFTFFYPHSSLGNSPYQNHFHQYIQDFSWVHLLLTSRYLSSVFFCFPRAKRCFYHPILAS</sequence>
<dbReference type="AlphaFoldDB" id="A0A2S5RD99"/>
<feature type="transmembrane region" description="Helical" evidence="1">
    <location>
        <begin position="66"/>
        <end position="85"/>
    </location>
</feature>
<comment type="caution">
    <text evidence="2">The sequence shown here is derived from an EMBL/GenBank/DDBJ whole genome shotgun (WGS) entry which is preliminary data.</text>
</comment>
<name>A0A2S5RD99_9PROT</name>
<evidence type="ECO:0000313" key="2">
    <source>
        <dbReference type="EMBL" id="PPE05293.1"/>
    </source>
</evidence>